<keyword evidence="2" id="KW-0328">Glycosyltransferase</keyword>
<dbReference type="GO" id="GO:0016757">
    <property type="term" value="F:glycosyltransferase activity"/>
    <property type="evidence" value="ECO:0007669"/>
    <property type="project" value="UniProtKB-KW"/>
</dbReference>
<accession>A0ABW4S1F7</accession>
<dbReference type="EMBL" id="JBHUGH010000003">
    <property type="protein sequence ID" value="MFD1911346.1"/>
    <property type="molecule type" value="Genomic_DNA"/>
</dbReference>
<dbReference type="Pfam" id="PF13692">
    <property type="entry name" value="Glyco_trans_1_4"/>
    <property type="match status" value="1"/>
</dbReference>
<gene>
    <name evidence="2" type="ORF">ACFSGJ_03850</name>
</gene>
<sequence>MTRTVIVSHSHPNFKYGGGEVAAYRQFQHLESLGEDVYFVGSTIGPEDSAKFFGATQQVLSFSPRDFCLRGRGMDGFIMEQSQIADEDWIVEFLLALRGDVYHFHHFWNIGAGTIRRLRKALPEARFICTLHELTAICANHGQMVKTSGELCYAASEVACAACIGRGPMDFVLRNFRLREMLDQFDVLLSPSEFLRERFEGWGIPKGEIKVIENGLDYDPLGTSETPEELAVKSRRFAFFGQATPTKGLDILIRAANLIEEERAESEDAGPPVQIEIYGLDQNRFAALWPEVAVPSSVRFRGRYRPQDCIEIMKRFGWIIIPSVWWENSPVIIQEARAAGTPMLASDIGGMKEKTEGWGIHFSVGDPAALAAAIGTVHNRPEILAEYKRRITPPLDLAGFVRDWKMLCGLDVGAPAPVIASQTPVLAAAGGTRRRSKR</sequence>
<dbReference type="RefSeq" id="WP_390259663.1">
    <property type="nucleotide sequence ID" value="NZ_JBHUGH010000003.1"/>
</dbReference>
<dbReference type="Gene3D" id="3.40.50.2000">
    <property type="entry name" value="Glycogen Phosphorylase B"/>
    <property type="match status" value="2"/>
</dbReference>
<reference evidence="3" key="1">
    <citation type="journal article" date="2019" name="Int. J. Syst. Evol. Microbiol.">
        <title>The Global Catalogue of Microorganisms (GCM) 10K type strain sequencing project: providing services to taxonomists for standard genome sequencing and annotation.</title>
        <authorList>
            <consortium name="The Broad Institute Genomics Platform"/>
            <consortium name="The Broad Institute Genome Sequencing Center for Infectious Disease"/>
            <person name="Wu L."/>
            <person name="Ma J."/>
        </authorList>
    </citation>
    <scope>NUCLEOTIDE SEQUENCE [LARGE SCALE GENOMIC DNA]</scope>
    <source>
        <strain evidence="3">CGMCC 4.7242</strain>
    </source>
</reference>
<protein>
    <submittedName>
        <fullName evidence="2">Glycosyltransferase</fullName>
        <ecNumber evidence="2">2.4.-.-</ecNumber>
    </submittedName>
</protein>
<comment type="caution">
    <text evidence="2">The sequence shown here is derived from an EMBL/GenBank/DDBJ whole genome shotgun (WGS) entry which is preliminary data.</text>
</comment>
<dbReference type="InterPro" id="IPR050194">
    <property type="entry name" value="Glycosyltransferase_grp1"/>
</dbReference>
<feature type="domain" description="Glycosyltransferase subfamily 4-like N-terminal" evidence="1">
    <location>
        <begin position="16"/>
        <end position="218"/>
    </location>
</feature>
<keyword evidence="3" id="KW-1185">Reference proteome</keyword>
<dbReference type="SUPFAM" id="SSF53756">
    <property type="entry name" value="UDP-Glycosyltransferase/glycogen phosphorylase"/>
    <property type="match status" value="1"/>
</dbReference>
<organism evidence="2 3">
    <name type="scientific">Halodurantibacterium flavum</name>
    <dbReference type="NCBI Taxonomy" id="1382802"/>
    <lineage>
        <taxon>Bacteria</taxon>
        <taxon>Pseudomonadati</taxon>
        <taxon>Pseudomonadota</taxon>
        <taxon>Alphaproteobacteria</taxon>
        <taxon>Rhodobacterales</taxon>
        <taxon>Paracoccaceae</taxon>
        <taxon>Halodurantibacterium</taxon>
    </lineage>
</organism>
<evidence type="ECO:0000259" key="1">
    <source>
        <dbReference type="Pfam" id="PF13439"/>
    </source>
</evidence>
<dbReference type="Proteomes" id="UP001597353">
    <property type="component" value="Unassembled WGS sequence"/>
</dbReference>
<proteinExistence type="predicted"/>
<dbReference type="PANTHER" id="PTHR45947">
    <property type="entry name" value="SULFOQUINOVOSYL TRANSFERASE SQD2"/>
    <property type="match status" value="1"/>
</dbReference>
<dbReference type="InterPro" id="IPR028098">
    <property type="entry name" value="Glyco_trans_4-like_N"/>
</dbReference>
<dbReference type="Pfam" id="PF13439">
    <property type="entry name" value="Glyco_transf_4"/>
    <property type="match status" value="1"/>
</dbReference>
<keyword evidence="2" id="KW-0808">Transferase</keyword>
<name>A0ABW4S1F7_9RHOB</name>
<evidence type="ECO:0000313" key="2">
    <source>
        <dbReference type="EMBL" id="MFD1911346.1"/>
    </source>
</evidence>
<evidence type="ECO:0000313" key="3">
    <source>
        <dbReference type="Proteomes" id="UP001597353"/>
    </source>
</evidence>
<dbReference type="EC" id="2.4.-.-" evidence="2"/>
<dbReference type="PANTHER" id="PTHR45947:SF13">
    <property type="entry name" value="TRANSFERASE"/>
    <property type="match status" value="1"/>
</dbReference>